<dbReference type="AlphaFoldDB" id="A0A074ZNS6"/>
<protein>
    <recommendedName>
        <fullName evidence="4">Secreted protein</fullName>
    </recommendedName>
</protein>
<name>A0A074ZNS6_OPIVI</name>
<feature type="signal peptide" evidence="1">
    <location>
        <begin position="1"/>
        <end position="20"/>
    </location>
</feature>
<dbReference type="RefSeq" id="XP_009168774.1">
    <property type="nucleotide sequence ID" value="XM_009170510.1"/>
</dbReference>
<dbReference type="OrthoDB" id="5062908at2759"/>
<evidence type="ECO:0000313" key="3">
    <source>
        <dbReference type="Proteomes" id="UP000054324"/>
    </source>
</evidence>
<reference evidence="2 3" key="1">
    <citation type="submission" date="2013-11" db="EMBL/GenBank/DDBJ databases">
        <title>Opisthorchis viverrini - life in the bile duct.</title>
        <authorList>
            <person name="Young N.D."/>
            <person name="Nagarajan N."/>
            <person name="Lin S.J."/>
            <person name="Korhonen P.K."/>
            <person name="Jex A.R."/>
            <person name="Hall R.S."/>
            <person name="Safavi-Hemami H."/>
            <person name="Kaewkong W."/>
            <person name="Bertrand D."/>
            <person name="Gao S."/>
            <person name="Seet Q."/>
            <person name="Wongkham S."/>
            <person name="Teh B.T."/>
            <person name="Wongkham C."/>
            <person name="Intapan P.M."/>
            <person name="Maleewong W."/>
            <person name="Yang X."/>
            <person name="Hu M."/>
            <person name="Wang Z."/>
            <person name="Hofmann A."/>
            <person name="Sternberg P.W."/>
            <person name="Tan P."/>
            <person name="Wang J."/>
            <person name="Gasser R.B."/>
        </authorList>
    </citation>
    <scope>NUCLEOTIDE SEQUENCE [LARGE SCALE GENOMIC DNA]</scope>
</reference>
<evidence type="ECO:0000256" key="1">
    <source>
        <dbReference type="SAM" id="SignalP"/>
    </source>
</evidence>
<keyword evidence="1" id="KW-0732">Signal</keyword>
<gene>
    <name evidence="2" type="ORF">T265_05488</name>
</gene>
<dbReference type="KEGG" id="ovi:T265_05488"/>
<keyword evidence="3" id="KW-1185">Reference proteome</keyword>
<dbReference type="EMBL" id="KL596722">
    <property type="protein sequence ID" value="KER27447.1"/>
    <property type="molecule type" value="Genomic_DNA"/>
</dbReference>
<evidence type="ECO:0000313" key="2">
    <source>
        <dbReference type="EMBL" id="KER27447.1"/>
    </source>
</evidence>
<sequence>MTAQFCSIFICGILGSIICGATPPWAHVFRNRSAVAPFRCLAAMPYEGSSTRAGVLSGCPSQDRGSREAEVGFEPRTFRSVKSLSSHLVHLAHGRNSYSVPSILIHSLFFTFVNKQWQHCDRDQFLRR</sequence>
<feature type="chain" id="PRO_5001704232" description="Secreted protein" evidence="1">
    <location>
        <begin position="21"/>
        <end position="128"/>
    </location>
</feature>
<accession>A0A074ZNS6</accession>
<dbReference type="GeneID" id="20319670"/>
<evidence type="ECO:0008006" key="4">
    <source>
        <dbReference type="Google" id="ProtNLM"/>
    </source>
</evidence>
<proteinExistence type="predicted"/>
<dbReference type="Proteomes" id="UP000054324">
    <property type="component" value="Unassembled WGS sequence"/>
</dbReference>
<dbReference type="CTD" id="20319670"/>
<organism evidence="2 3">
    <name type="scientific">Opisthorchis viverrini</name>
    <name type="common">Southeast Asian liver fluke</name>
    <dbReference type="NCBI Taxonomy" id="6198"/>
    <lineage>
        <taxon>Eukaryota</taxon>
        <taxon>Metazoa</taxon>
        <taxon>Spiralia</taxon>
        <taxon>Lophotrochozoa</taxon>
        <taxon>Platyhelminthes</taxon>
        <taxon>Trematoda</taxon>
        <taxon>Digenea</taxon>
        <taxon>Opisthorchiida</taxon>
        <taxon>Opisthorchiata</taxon>
        <taxon>Opisthorchiidae</taxon>
        <taxon>Opisthorchis</taxon>
    </lineage>
</organism>